<keyword evidence="6 9" id="KW-0198">Cysteine biosynthesis</keyword>
<keyword evidence="12" id="KW-1185">Reference proteome</keyword>
<comment type="similarity">
    <text evidence="2 9">Belongs to the cysteine synthase/cystathionine beta-synthase family.</text>
</comment>
<evidence type="ECO:0000256" key="8">
    <source>
        <dbReference type="PIRSR" id="PIRSR605856-51"/>
    </source>
</evidence>
<dbReference type="InterPro" id="IPR005858">
    <property type="entry name" value="CysM"/>
</dbReference>
<evidence type="ECO:0000256" key="5">
    <source>
        <dbReference type="ARBA" id="ARBA00022898"/>
    </source>
</evidence>
<protein>
    <recommendedName>
        <fullName evidence="9">Cysteine synthase</fullName>
        <ecNumber evidence="9">2.5.1.47</ecNumber>
    </recommendedName>
</protein>
<dbReference type="EMBL" id="JAEAOA010000085">
    <property type="protein sequence ID" value="KAK3605102.1"/>
    <property type="molecule type" value="Genomic_DNA"/>
</dbReference>
<dbReference type="PROSITE" id="PS00901">
    <property type="entry name" value="CYS_SYNTHASE"/>
    <property type="match status" value="1"/>
</dbReference>
<dbReference type="InterPro" id="IPR050214">
    <property type="entry name" value="Cys_Synth/Cystath_Beta-Synth"/>
</dbReference>
<dbReference type="Proteomes" id="UP001195483">
    <property type="component" value="Unassembled WGS sequence"/>
</dbReference>
<accession>A0AAE0W981</accession>
<dbReference type="NCBIfam" id="NF008735">
    <property type="entry name" value="PRK11761.1"/>
    <property type="match status" value="1"/>
</dbReference>
<sequence length="298" mass="32581">MNTVQNISQLVGATPLVELKNLNHNPRVQVLAKLEGQNPGGSVKDRPALSMILEAEQTGLLTPEITLIEPTSGNTGIALAMMARAKGYAIELVMPENATRERIQHMQAFGATVTLTSKENSMEGAIDFAHQKLKDNPDKYLMLNQFANPANPLAHYKTTGPEIWKCTHKSITHFVSAMGTTGTIMGVSRYLKEQNQKIKIIGVKPEDGASIPGIRRWTKEYLPKIFDASRVDEERDVSQTDAENMARLLASKESILSGISSGGAVTVALRIAAEIEEGIIVCVICDRGERYFSSNLFS</sequence>
<evidence type="ECO:0000313" key="11">
    <source>
        <dbReference type="EMBL" id="KAK3605102.1"/>
    </source>
</evidence>
<reference evidence="11" key="3">
    <citation type="submission" date="2023-05" db="EMBL/GenBank/DDBJ databases">
        <authorList>
            <person name="Smith C.H."/>
        </authorList>
    </citation>
    <scope>NUCLEOTIDE SEQUENCE</scope>
    <source>
        <strain evidence="11">CHS0354</strain>
        <tissue evidence="11">Mantle</tissue>
    </source>
</reference>
<evidence type="ECO:0000313" key="12">
    <source>
        <dbReference type="Proteomes" id="UP001195483"/>
    </source>
</evidence>
<dbReference type="InterPro" id="IPR036052">
    <property type="entry name" value="TrpB-like_PALP_sf"/>
</dbReference>
<proteinExistence type="inferred from homology"/>
<dbReference type="GO" id="GO:0004124">
    <property type="term" value="F:cysteine synthase activity"/>
    <property type="evidence" value="ECO:0007669"/>
    <property type="project" value="UniProtKB-UniRule"/>
</dbReference>
<dbReference type="PANTHER" id="PTHR10314">
    <property type="entry name" value="CYSTATHIONINE BETA-SYNTHASE"/>
    <property type="match status" value="1"/>
</dbReference>
<evidence type="ECO:0000256" key="9">
    <source>
        <dbReference type="RuleBase" id="RU003985"/>
    </source>
</evidence>
<evidence type="ECO:0000259" key="10">
    <source>
        <dbReference type="Pfam" id="PF00291"/>
    </source>
</evidence>
<dbReference type="NCBIfam" id="TIGR01138">
    <property type="entry name" value="cysM"/>
    <property type="match status" value="1"/>
</dbReference>
<dbReference type="InterPro" id="IPR001216">
    <property type="entry name" value="P-phosphate_BS"/>
</dbReference>
<evidence type="ECO:0000256" key="1">
    <source>
        <dbReference type="ARBA" id="ARBA00001933"/>
    </source>
</evidence>
<reference evidence="11" key="1">
    <citation type="journal article" date="2021" name="Genome Biol. Evol.">
        <title>A High-Quality Reference Genome for a Parasitic Bivalve with Doubly Uniparental Inheritance (Bivalvia: Unionida).</title>
        <authorList>
            <person name="Smith C.H."/>
        </authorList>
    </citation>
    <scope>NUCLEOTIDE SEQUENCE</scope>
    <source>
        <strain evidence="11">CHS0354</strain>
    </source>
</reference>
<feature type="binding site" evidence="7">
    <location>
        <begin position="179"/>
        <end position="183"/>
    </location>
    <ligand>
        <name>pyridoxal 5'-phosphate</name>
        <dbReference type="ChEBI" id="CHEBI:597326"/>
    </ligand>
</feature>
<gene>
    <name evidence="11" type="ORF">CHS0354_000769</name>
</gene>
<dbReference type="InterPro" id="IPR001926">
    <property type="entry name" value="TrpB-like_PALP"/>
</dbReference>
<keyword evidence="3 9" id="KW-0028">Amino-acid biosynthesis</keyword>
<evidence type="ECO:0000256" key="3">
    <source>
        <dbReference type="ARBA" id="ARBA00022605"/>
    </source>
</evidence>
<keyword evidence="4 9" id="KW-0808">Transferase</keyword>
<comment type="catalytic activity">
    <reaction evidence="9">
        <text>O-acetyl-L-serine + hydrogen sulfide = L-cysteine + acetate</text>
        <dbReference type="Rhea" id="RHEA:14829"/>
        <dbReference type="ChEBI" id="CHEBI:29919"/>
        <dbReference type="ChEBI" id="CHEBI:30089"/>
        <dbReference type="ChEBI" id="CHEBI:35235"/>
        <dbReference type="ChEBI" id="CHEBI:58340"/>
        <dbReference type="EC" id="2.5.1.47"/>
    </reaction>
</comment>
<evidence type="ECO:0000256" key="2">
    <source>
        <dbReference type="ARBA" id="ARBA00007103"/>
    </source>
</evidence>
<keyword evidence="5 7" id="KW-0663">Pyridoxal phosphate</keyword>
<evidence type="ECO:0000256" key="7">
    <source>
        <dbReference type="PIRSR" id="PIRSR605856-50"/>
    </source>
</evidence>
<dbReference type="InterPro" id="IPR005856">
    <property type="entry name" value="Cys_synth"/>
</dbReference>
<dbReference type="AlphaFoldDB" id="A0AAE0W981"/>
<evidence type="ECO:0000256" key="6">
    <source>
        <dbReference type="ARBA" id="ARBA00023192"/>
    </source>
</evidence>
<dbReference type="FunFam" id="3.40.50.1100:FF:000003">
    <property type="entry name" value="Cystathionine beta-synthase"/>
    <property type="match status" value="1"/>
</dbReference>
<dbReference type="CDD" id="cd01561">
    <property type="entry name" value="CBS_like"/>
    <property type="match status" value="1"/>
</dbReference>
<dbReference type="GO" id="GO:0006535">
    <property type="term" value="P:cysteine biosynthetic process from serine"/>
    <property type="evidence" value="ECO:0007669"/>
    <property type="project" value="UniProtKB-UniRule"/>
</dbReference>
<feature type="binding site" evidence="7">
    <location>
        <position position="260"/>
    </location>
    <ligand>
        <name>pyridoxal 5'-phosphate</name>
        <dbReference type="ChEBI" id="CHEBI:597326"/>
    </ligand>
</feature>
<comment type="caution">
    <text evidence="11">The sequence shown here is derived from an EMBL/GenBank/DDBJ whole genome shotgun (WGS) entry which is preliminary data.</text>
</comment>
<feature type="binding site" evidence="7">
    <location>
        <position position="74"/>
    </location>
    <ligand>
        <name>pyridoxal 5'-phosphate</name>
        <dbReference type="ChEBI" id="CHEBI:597326"/>
    </ligand>
</feature>
<dbReference type="Gene3D" id="3.40.50.1100">
    <property type="match status" value="2"/>
</dbReference>
<feature type="modified residue" description="N6-(pyridoxal phosphate)lysine" evidence="8">
    <location>
        <position position="44"/>
    </location>
</feature>
<reference evidence="11" key="2">
    <citation type="journal article" date="2021" name="Genome Biol. Evol.">
        <title>Developing a high-quality reference genome for a parasitic bivalve with doubly uniparental inheritance (Bivalvia: Unionida).</title>
        <authorList>
            <person name="Smith C.H."/>
        </authorList>
    </citation>
    <scope>NUCLEOTIDE SEQUENCE</scope>
    <source>
        <strain evidence="11">CHS0354</strain>
        <tissue evidence="11">Mantle</tissue>
    </source>
</reference>
<comment type="cofactor">
    <cofactor evidence="1 7 9">
        <name>pyridoxal 5'-phosphate</name>
        <dbReference type="ChEBI" id="CHEBI:597326"/>
    </cofactor>
</comment>
<dbReference type="Pfam" id="PF00291">
    <property type="entry name" value="PALP"/>
    <property type="match status" value="1"/>
</dbReference>
<organism evidence="11 12">
    <name type="scientific">Potamilus streckersoni</name>
    <dbReference type="NCBI Taxonomy" id="2493646"/>
    <lineage>
        <taxon>Eukaryota</taxon>
        <taxon>Metazoa</taxon>
        <taxon>Spiralia</taxon>
        <taxon>Lophotrochozoa</taxon>
        <taxon>Mollusca</taxon>
        <taxon>Bivalvia</taxon>
        <taxon>Autobranchia</taxon>
        <taxon>Heteroconchia</taxon>
        <taxon>Palaeoheterodonta</taxon>
        <taxon>Unionida</taxon>
        <taxon>Unionoidea</taxon>
        <taxon>Unionidae</taxon>
        <taxon>Ambleminae</taxon>
        <taxon>Lampsilini</taxon>
        <taxon>Potamilus</taxon>
    </lineage>
</organism>
<dbReference type="SUPFAM" id="SSF53686">
    <property type="entry name" value="Tryptophan synthase beta subunit-like PLP-dependent enzymes"/>
    <property type="match status" value="1"/>
</dbReference>
<dbReference type="EC" id="2.5.1.47" evidence="9"/>
<name>A0AAE0W981_9BIVA</name>
<feature type="domain" description="Tryptophan synthase beta chain-like PALP" evidence="10">
    <location>
        <begin position="7"/>
        <end position="286"/>
    </location>
</feature>
<evidence type="ECO:0000256" key="4">
    <source>
        <dbReference type="ARBA" id="ARBA00022679"/>
    </source>
</evidence>
<dbReference type="NCBIfam" id="TIGR01136">
    <property type="entry name" value="cysKM"/>
    <property type="match status" value="1"/>
</dbReference>